<dbReference type="SMART" id="SM01040">
    <property type="entry name" value="Bro-N"/>
    <property type="match status" value="1"/>
</dbReference>
<gene>
    <name evidence="2" type="ORF">PKB_1752</name>
</gene>
<dbReference type="InterPro" id="IPR003497">
    <property type="entry name" value="BRO_N_domain"/>
</dbReference>
<evidence type="ECO:0000313" key="3">
    <source>
        <dbReference type="Proteomes" id="UP000025241"/>
    </source>
</evidence>
<dbReference type="EMBL" id="HG322950">
    <property type="protein sequence ID" value="CDF83110.1"/>
    <property type="molecule type" value="Genomic_DNA"/>
</dbReference>
<dbReference type="Proteomes" id="UP000025241">
    <property type="component" value="Chromosome I"/>
</dbReference>
<dbReference type="STRING" id="1301098.PKB_1752"/>
<dbReference type="PANTHER" id="PTHR36180:SF2">
    <property type="entry name" value="BRO FAMILY PROTEIN"/>
    <property type="match status" value="1"/>
</dbReference>
<organism evidence="2 3">
    <name type="scientific">Pseudomonas knackmussii (strain DSM 6978 / CCUG 54928 / LMG 23759 / B13)</name>
    <dbReference type="NCBI Taxonomy" id="1301098"/>
    <lineage>
        <taxon>Bacteria</taxon>
        <taxon>Pseudomonadati</taxon>
        <taxon>Pseudomonadota</taxon>
        <taxon>Gammaproteobacteria</taxon>
        <taxon>Pseudomonadales</taxon>
        <taxon>Pseudomonadaceae</taxon>
        <taxon>Pseudomonas</taxon>
    </lineage>
</organism>
<evidence type="ECO:0000313" key="2">
    <source>
        <dbReference type="EMBL" id="CDF83110.1"/>
    </source>
</evidence>
<dbReference type="eggNOG" id="COG3617">
    <property type="taxonomic scope" value="Bacteria"/>
</dbReference>
<dbReference type="RefSeq" id="WP_043250827.1">
    <property type="nucleotide sequence ID" value="NZ_HG322950.1"/>
</dbReference>
<reference evidence="2 3" key="1">
    <citation type="submission" date="2013-03" db="EMBL/GenBank/DDBJ databases">
        <authorList>
            <person name="Linke B."/>
        </authorList>
    </citation>
    <scope>NUCLEOTIDE SEQUENCE [LARGE SCALE GENOMIC DNA]</scope>
    <source>
        <strain evidence="2 3">B13</strain>
    </source>
</reference>
<proteinExistence type="predicted"/>
<dbReference type="HOGENOM" id="CLU_114099_2_0_6"/>
<keyword evidence="3" id="KW-1185">Reference proteome</keyword>
<dbReference type="KEGG" id="pkc:PKB_1752"/>
<reference evidence="2 3" key="2">
    <citation type="submission" date="2014-05" db="EMBL/GenBank/DDBJ databases">
        <title>Genome sequence of the 3-chlorobenzoate degrading bacterium Pseudomonas knackmussii B13 shows multiple evidence for horizontal gene transfer.</title>
        <authorList>
            <person name="Miyazaki R."/>
            <person name="Bertelli C."/>
            <person name="Falquet L."/>
            <person name="Robinson-Rechavi M."/>
            <person name="Gharib W."/>
            <person name="Roy S."/>
            <person name="Van der Meer J.R."/>
        </authorList>
    </citation>
    <scope>NUCLEOTIDE SEQUENCE [LARGE SCALE GENOMIC DNA]</scope>
    <source>
        <strain evidence="2 3">B13</strain>
    </source>
</reference>
<name>A0A024HDK2_PSEKB</name>
<dbReference type="PROSITE" id="PS51750">
    <property type="entry name" value="BRO_N"/>
    <property type="match status" value="1"/>
</dbReference>
<sequence length="154" mass="18342">MSEEVLIPTVFTRHKRQLRALLLEDQCWFCAHDLGRLMGLPLLEDRVTRNLDDDQHRWAWLRASHGDYEDALLLSESGVYATLIHHYHPENRCIRQWLTQHVIPTLRDLYRHDTRQPRRETLHGPTQALTVLHWQGMLWVPYRQWPDLPAPTSV</sequence>
<protein>
    <recommendedName>
        <fullName evidence="1">Bro-N domain-containing protein</fullName>
    </recommendedName>
</protein>
<dbReference type="OrthoDB" id="6982796at2"/>
<evidence type="ECO:0000259" key="1">
    <source>
        <dbReference type="PROSITE" id="PS51750"/>
    </source>
</evidence>
<dbReference type="PATRIC" id="fig|1301098.3.peg.1747"/>
<dbReference type="Pfam" id="PF02498">
    <property type="entry name" value="Bro-N"/>
    <property type="match status" value="1"/>
</dbReference>
<accession>A0A024HDK2</accession>
<dbReference type="PANTHER" id="PTHR36180">
    <property type="entry name" value="DNA-BINDING PROTEIN-RELATED-RELATED"/>
    <property type="match status" value="1"/>
</dbReference>
<dbReference type="AlphaFoldDB" id="A0A024HDK2"/>
<feature type="domain" description="Bro-N" evidence="1">
    <location>
        <begin position="4"/>
        <end position="110"/>
    </location>
</feature>